<reference evidence="1 2" key="1">
    <citation type="journal article" date="2021" name="ISME Commun">
        <title>Automated analysis of genomic sequences facilitates high-throughput and comprehensive description of bacteria.</title>
        <authorList>
            <person name="Hitch T.C.A."/>
        </authorList>
    </citation>
    <scope>NUCLEOTIDE SEQUENCE [LARGE SCALE GENOMIC DNA]</scope>
    <source>
        <strain evidence="1 2">Sanger_04</strain>
    </source>
</reference>
<dbReference type="RefSeq" id="WP_158361716.1">
    <property type="nucleotide sequence ID" value="NZ_JAOQKC010000002.1"/>
</dbReference>
<sequence length="113" mass="13237">MSILLDKPVKRTSMTIWVPRESWMFLQARMQQERMGVELSVNARKRLNQAFTDFSHEEKKQLKDGDLGGCIGSPENAWEEGRWISWSCEDMKKILDAAELPWEPGETIEYFEI</sequence>
<evidence type="ECO:0000313" key="1">
    <source>
        <dbReference type="EMBL" id="MCU6695625.1"/>
    </source>
</evidence>
<organism evidence="1 2">
    <name type="scientific">Laedolimicola ammoniilytica</name>
    <dbReference type="NCBI Taxonomy" id="2981771"/>
    <lineage>
        <taxon>Bacteria</taxon>
        <taxon>Bacillati</taxon>
        <taxon>Bacillota</taxon>
        <taxon>Clostridia</taxon>
        <taxon>Lachnospirales</taxon>
        <taxon>Lachnospiraceae</taxon>
        <taxon>Laedolimicola</taxon>
    </lineage>
</organism>
<keyword evidence="2" id="KW-1185">Reference proteome</keyword>
<name>A0ABT2RTI8_9FIRM</name>
<accession>A0ABT2RTI8</accession>
<comment type="caution">
    <text evidence="1">The sequence shown here is derived from an EMBL/GenBank/DDBJ whole genome shotgun (WGS) entry which is preliminary data.</text>
</comment>
<dbReference type="EMBL" id="JAOQKC010000002">
    <property type="protein sequence ID" value="MCU6695625.1"/>
    <property type="molecule type" value="Genomic_DNA"/>
</dbReference>
<evidence type="ECO:0000313" key="2">
    <source>
        <dbReference type="Proteomes" id="UP001652461"/>
    </source>
</evidence>
<protein>
    <submittedName>
        <fullName evidence="1">Uncharacterized protein</fullName>
    </submittedName>
</protein>
<dbReference type="Proteomes" id="UP001652461">
    <property type="component" value="Unassembled WGS sequence"/>
</dbReference>
<proteinExistence type="predicted"/>
<gene>
    <name evidence="1" type="ORF">OCV63_01775</name>
</gene>